<keyword evidence="5" id="KW-1185">Reference proteome</keyword>
<protein>
    <submittedName>
        <fullName evidence="4">N-acetyltransferase</fullName>
    </submittedName>
</protein>
<proteinExistence type="predicted"/>
<keyword evidence="1 4" id="KW-0808">Transferase</keyword>
<evidence type="ECO:0000259" key="3">
    <source>
        <dbReference type="PROSITE" id="PS51186"/>
    </source>
</evidence>
<dbReference type="InterPro" id="IPR016181">
    <property type="entry name" value="Acyl_CoA_acyltransferase"/>
</dbReference>
<evidence type="ECO:0000313" key="5">
    <source>
        <dbReference type="Proteomes" id="UP000289954"/>
    </source>
</evidence>
<name>A0A402DTI6_9CELL</name>
<comment type="caution">
    <text evidence="4">The sequence shown here is derived from an EMBL/GenBank/DDBJ whole genome shotgun (WGS) entry which is preliminary data.</text>
</comment>
<dbReference type="RefSeq" id="WP_130782020.1">
    <property type="nucleotide sequence ID" value="NZ_BIMR01000207.1"/>
</dbReference>
<dbReference type="InterPro" id="IPR050832">
    <property type="entry name" value="Bact_Acetyltransf"/>
</dbReference>
<dbReference type="InterPro" id="IPR000182">
    <property type="entry name" value="GNAT_dom"/>
</dbReference>
<dbReference type="OrthoDB" id="3190820at2"/>
<dbReference type="PROSITE" id="PS51186">
    <property type="entry name" value="GNAT"/>
    <property type="match status" value="1"/>
</dbReference>
<dbReference type="Pfam" id="PF00583">
    <property type="entry name" value="Acetyltransf_1"/>
    <property type="match status" value="1"/>
</dbReference>
<keyword evidence="2" id="KW-0012">Acyltransferase</keyword>
<reference evidence="4 5" key="1">
    <citation type="submission" date="2019-01" db="EMBL/GenBank/DDBJ databases">
        <title>Draft genome sequence of Cellulomonas takizawaensis strain TKZ-21.</title>
        <authorList>
            <person name="Yamamura H."/>
            <person name="Hayashi T."/>
            <person name="Hamada M."/>
            <person name="Serisawa Y."/>
            <person name="Matsuyama K."/>
            <person name="Nakagawa Y."/>
            <person name="Otoguro M."/>
            <person name="Yanagida F."/>
            <person name="Hayakawa M."/>
        </authorList>
    </citation>
    <scope>NUCLEOTIDE SEQUENCE [LARGE SCALE GENOMIC DNA]</scope>
    <source>
        <strain evidence="4 5">NBRC12680</strain>
    </source>
</reference>
<dbReference type="PANTHER" id="PTHR43877">
    <property type="entry name" value="AMINOALKYLPHOSPHONATE N-ACETYLTRANSFERASE-RELATED-RELATED"/>
    <property type="match status" value="1"/>
</dbReference>
<evidence type="ECO:0000313" key="4">
    <source>
        <dbReference type="EMBL" id="GCE77412.1"/>
    </source>
</evidence>
<dbReference type="CDD" id="cd04301">
    <property type="entry name" value="NAT_SF"/>
    <property type="match status" value="1"/>
</dbReference>
<dbReference type="GO" id="GO:0016747">
    <property type="term" value="F:acyltransferase activity, transferring groups other than amino-acyl groups"/>
    <property type="evidence" value="ECO:0007669"/>
    <property type="project" value="InterPro"/>
</dbReference>
<gene>
    <name evidence="4" type="ORF">CBZ_24680</name>
</gene>
<dbReference type="PANTHER" id="PTHR43877:SF1">
    <property type="entry name" value="ACETYLTRANSFERASE"/>
    <property type="match status" value="1"/>
</dbReference>
<dbReference type="Proteomes" id="UP000289954">
    <property type="component" value="Unassembled WGS sequence"/>
</dbReference>
<sequence length="145" mass="16396">MNQVDLRSARADDAEPLARFWSVAAENDARPPDRPELILRLVRHDPDAIIVAEVEGRIVGTIVAGWDGWRASLYRLAVHPDHRRQGLGRLLLTAAEDRLRALGAERFHAMVLDGNDQGRAVWQRAGYVAQDEWSRWVRSADLARD</sequence>
<dbReference type="AlphaFoldDB" id="A0A402DTI6"/>
<evidence type="ECO:0000256" key="2">
    <source>
        <dbReference type="ARBA" id="ARBA00023315"/>
    </source>
</evidence>
<dbReference type="EMBL" id="BIMR01000207">
    <property type="protein sequence ID" value="GCE77412.1"/>
    <property type="molecule type" value="Genomic_DNA"/>
</dbReference>
<organism evidence="4 5">
    <name type="scientific">Cellulomonas biazotea</name>
    <dbReference type="NCBI Taxonomy" id="1709"/>
    <lineage>
        <taxon>Bacteria</taxon>
        <taxon>Bacillati</taxon>
        <taxon>Actinomycetota</taxon>
        <taxon>Actinomycetes</taxon>
        <taxon>Micrococcales</taxon>
        <taxon>Cellulomonadaceae</taxon>
        <taxon>Cellulomonas</taxon>
    </lineage>
</organism>
<evidence type="ECO:0000256" key="1">
    <source>
        <dbReference type="ARBA" id="ARBA00022679"/>
    </source>
</evidence>
<feature type="domain" description="N-acetyltransferase" evidence="3">
    <location>
        <begin position="4"/>
        <end position="145"/>
    </location>
</feature>
<accession>A0A402DTI6</accession>
<dbReference type="Gene3D" id="3.40.630.30">
    <property type="match status" value="1"/>
</dbReference>
<dbReference type="SUPFAM" id="SSF55729">
    <property type="entry name" value="Acyl-CoA N-acyltransferases (Nat)"/>
    <property type="match status" value="1"/>
</dbReference>